<proteinExistence type="predicted"/>
<dbReference type="Proteomes" id="UP000694845">
    <property type="component" value="Unplaced"/>
</dbReference>
<keyword evidence="2" id="KW-1185">Reference proteome</keyword>
<dbReference type="OrthoDB" id="10485898at2759"/>
<gene>
    <name evidence="3" type="primary">LOC110986807</name>
</gene>
<organism evidence="2 3">
    <name type="scientific">Acanthaster planci</name>
    <name type="common">Crown-of-thorns starfish</name>
    <dbReference type="NCBI Taxonomy" id="133434"/>
    <lineage>
        <taxon>Eukaryota</taxon>
        <taxon>Metazoa</taxon>
        <taxon>Echinodermata</taxon>
        <taxon>Eleutherozoa</taxon>
        <taxon>Asterozoa</taxon>
        <taxon>Asteroidea</taxon>
        <taxon>Valvatacea</taxon>
        <taxon>Valvatida</taxon>
        <taxon>Acanthasteridae</taxon>
        <taxon>Acanthaster</taxon>
    </lineage>
</organism>
<accession>A0A8B7ZIK7</accession>
<feature type="region of interest" description="Disordered" evidence="1">
    <location>
        <begin position="57"/>
        <end position="122"/>
    </location>
</feature>
<name>A0A8B7ZIK7_ACAPL</name>
<sequence>MNPETDVPFMRISATVRRSSPQESYSPPGSSSGSSFADLLSGGPFADEPWCSFELGSHLSEDSSSTMDRKLAVLTENEVMRSSKRQSNQDSIRVQRMRSDLPEPRQLRTRPKRGNKTKGKRHGWDISEHIAQLKRKCSDFNWGKAAVEIRNRHKSEEVVATVRRCSLPPPSDTRTSWEPVCDAGARTRGHAVSGLCRGDAVHSEATDFWRWDGGAAISPLELGDQEIPSYLRPPSKSSYQWQSKISQVPETPPFLENPILYSHLDSEETVGLATSKSPTVSSHHNSRWDQFIMQQED</sequence>
<feature type="compositionally biased region" description="Polar residues" evidence="1">
    <location>
        <begin position="272"/>
        <end position="283"/>
    </location>
</feature>
<feature type="region of interest" description="Disordered" evidence="1">
    <location>
        <begin position="272"/>
        <end position="297"/>
    </location>
</feature>
<dbReference type="AlphaFoldDB" id="A0A8B7ZIK7"/>
<dbReference type="KEGG" id="aplc:110986807"/>
<feature type="compositionally biased region" description="Low complexity" evidence="1">
    <location>
        <begin position="19"/>
        <end position="35"/>
    </location>
</feature>
<evidence type="ECO:0000313" key="2">
    <source>
        <dbReference type="Proteomes" id="UP000694845"/>
    </source>
</evidence>
<dbReference type="GeneID" id="110986807"/>
<feature type="compositionally biased region" description="Basic residues" evidence="1">
    <location>
        <begin position="107"/>
        <end position="121"/>
    </location>
</feature>
<evidence type="ECO:0000256" key="1">
    <source>
        <dbReference type="SAM" id="MobiDB-lite"/>
    </source>
</evidence>
<reference evidence="3" key="1">
    <citation type="submission" date="2025-08" db="UniProtKB">
        <authorList>
            <consortium name="RefSeq"/>
        </authorList>
    </citation>
    <scope>IDENTIFICATION</scope>
</reference>
<feature type="region of interest" description="Disordered" evidence="1">
    <location>
        <begin position="1"/>
        <end position="40"/>
    </location>
</feature>
<protein>
    <submittedName>
        <fullName evidence="3">Uncharacterized protein LOC110986807</fullName>
    </submittedName>
</protein>
<feature type="compositionally biased region" description="Basic and acidic residues" evidence="1">
    <location>
        <begin position="97"/>
        <end position="106"/>
    </location>
</feature>
<dbReference type="OMA" id="WDISEHI"/>
<evidence type="ECO:0000313" key="3">
    <source>
        <dbReference type="RefSeq" id="XP_022104710.1"/>
    </source>
</evidence>
<dbReference type="RefSeq" id="XP_022104710.1">
    <property type="nucleotide sequence ID" value="XM_022249018.1"/>
</dbReference>